<dbReference type="Proteomes" id="UP000244178">
    <property type="component" value="Unassembled WGS sequence"/>
</dbReference>
<keyword evidence="1" id="KW-0472">Membrane</keyword>
<accession>A0A2T6GG35</accession>
<dbReference type="AlphaFoldDB" id="A0A2T6GG35"/>
<dbReference type="RefSeq" id="WP_060839627.1">
    <property type="nucleotide sequence ID" value="NZ_PYJM01000005.1"/>
</dbReference>
<protein>
    <submittedName>
        <fullName evidence="3">DUF2388 domain-containing protein</fullName>
    </submittedName>
</protein>
<dbReference type="EMBL" id="PYJM01000005">
    <property type="protein sequence ID" value="PUA43117.1"/>
    <property type="molecule type" value="Genomic_DNA"/>
</dbReference>
<evidence type="ECO:0000256" key="1">
    <source>
        <dbReference type="SAM" id="Phobius"/>
    </source>
</evidence>
<feature type="chain" id="PRO_5015543463" evidence="2">
    <location>
        <begin position="22"/>
        <end position="108"/>
    </location>
</feature>
<evidence type="ECO:0000256" key="2">
    <source>
        <dbReference type="SAM" id="SignalP"/>
    </source>
</evidence>
<feature type="signal peptide" evidence="2">
    <location>
        <begin position="1"/>
        <end position="21"/>
    </location>
</feature>
<reference evidence="3 4" key="1">
    <citation type="submission" date="2018-03" db="EMBL/GenBank/DDBJ databases">
        <title>Draft genome sequence of the plant growth promoting rhizobacterium Pseudomonas protegens strain BNJ-SS-45 isolated from wheat (Triticum aestivum) rhizosphere.</title>
        <authorList>
            <person name="Bajpai A."/>
            <person name="Shende K."/>
            <person name="Meena N."/>
            <person name="Upadhyayula S.R."/>
            <person name="Suravajhala P."/>
            <person name="Medicherla K.M."/>
            <person name="Johri B.N."/>
        </authorList>
    </citation>
    <scope>NUCLEOTIDE SEQUENCE [LARGE SCALE GENOMIC DNA]</scope>
    <source>
        <strain evidence="3 4">BNJ-SS-45</strain>
    </source>
</reference>
<comment type="caution">
    <text evidence="3">The sequence shown here is derived from an EMBL/GenBank/DDBJ whole genome shotgun (WGS) entry which is preliminary data.</text>
</comment>
<feature type="transmembrane region" description="Helical" evidence="1">
    <location>
        <begin position="31"/>
        <end position="52"/>
    </location>
</feature>
<keyword evidence="1" id="KW-1133">Transmembrane helix</keyword>
<proteinExistence type="predicted"/>
<gene>
    <name evidence="3" type="ORF">C5U62_20925</name>
</gene>
<evidence type="ECO:0000313" key="3">
    <source>
        <dbReference type="EMBL" id="PUA43117.1"/>
    </source>
</evidence>
<organism evidence="3 4">
    <name type="scientific">Pseudomonas protegens</name>
    <dbReference type="NCBI Taxonomy" id="380021"/>
    <lineage>
        <taxon>Bacteria</taxon>
        <taxon>Pseudomonadati</taxon>
        <taxon>Pseudomonadota</taxon>
        <taxon>Gammaproteobacteria</taxon>
        <taxon>Pseudomonadales</taxon>
        <taxon>Pseudomonadaceae</taxon>
        <taxon>Pseudomonas</taxon>
    </lineage>
</organism>
<dbReference type="InterPro" id="IPR012661">
    <property type="entry name" value="CHP02448"/>
</dbReference>
<sequence length="108" mass="11325">MDSTKTLAVVLLALASTSVVAHENNDPVEKAMFITTVAPLLTVSGTTALTVYGPGSMKSAKADALAFIGSDGQIRGAQFEQAVRYYHSAYGQPHMTDQQLALAIATLP</sequence>
<evidence type="ECO:0000313" key="4">
    <source>
        <dbReference type="Proteomes" id="UP000244178"/>
    </source>
</evidence>
<name>A0A2T6GG35_9PSED</name>
<keyword evidence="1" id="KW-0812">Transmembrane</keyword>
<keyword evidence="2" id="KW-0732">Signal</keyword>
<dbReference type="Pfam" id="PF09498">
    <property type="entry name" value="DUF2388"/>
    <property type="match status" value="1"/>
</dbReference>